<dbReference type="PANTHER" id="PTHR24394">
    <property type="entry name" value="ZINC FINGER PROTEIN"/>
    <property type="match status" value="1"/>
</dbReference>
<dbReference type="PROSITE" id="PS00028">
    <property type="entry name" value="ZINC_FINGER_C2H2_1"/>
    <property type="match status" value="4"/>
</dbReference>
<evidence type="ECO:0000259" key="8">
    <source>
        <dbReference type="PROSITE" id="PS50157"/>
    </source>
</evidence>
<dbReference type="GO" id="GO:0008270">
    <property type="term" value="F:zinc ion binding"/>
    <property type="evidence" value="ECO:0007669"/>
    <property type="project" value="UniProtKB-KW"/>
</dbReference>
<evidence type="ECO:0000256" key="6">
    <source>
        <dbReference type="PROSITE-ProRule" id="PRU00042"/>
    </source>
</evidence>
<gene>
    <name evidence="10" type="ORF">JOB18_034817</name>
</gene>
<evidence type="ECO:0000256" key="2">
    <source>
        <dbReference type="ARBA" id="ARBA00022737"/>
    </source>
</evidence>
<keyword evidence="4" id="KW-0862">Zinc</keyword>
<organism evidence="10 11">
    <name type="scientific">Solea senegalensis</name>
    <name type="common">Senegalese sole</name>
    <dbReference type="NCBI Taxonomy" id="28829"/>
    <lineage>
        <taxon>Eukaryota</taxon>
        <taxon>Metazoa</taxon>
        <taxon>Chordata</taxon>
        <taxon>Craniata</taxon>
        <taxon>Vertebrata</taxon>
        <taxon>Euteleostomi</taxon>
        <taxon>Actinopterygii</taxon>
        <taxon>Neopterygii</taxon>
        <taxon>Teleostei</taxon>
        <taxon>Neoteleostei</taxon>
        <taxon>Acanthomorphata</taxon>
        <taxon>Carangaria</taxon>
        <taxon>Pleuronectiformes</taxon>
        <taxon>Pleuronectoidei</taxon>
        <taxon>Soleidae</taxon>
        <taxon>Solea</taxon>
    </lineage>
</organism>
<dbReference type="Proteomes" id="UP000693946">
    <property type="component" value="Linkage Group LG20"/>
</dbReference>
<keyword evidence="1" id="KW-0479">Metal-binding</keyword>
<reference evidence="10 11" key="1">
    <citation type="journal article" date="2021" name="Sci. Rep.">
        <title>Chromosome anchoring in Senegalese sole (Solea senegalensis) reveals sex-associated markers and genome rearrangements in flatfish.</title>
        <authorList>
            <person name="Guerrero-Cozar I."/>
            <person name="Gomez-Garrido J."/>
            <person name="Berbel C."/>
            <person name="Martinez-Blanch J.F."/>
            <person name="Alioto T."/>
            <person name="Claros M.G."/>
            <person name="Gagnaire P.A."/>
            <person name="Manchado M."/>
        </authorList>
    </citation>
    <scope>NUCLEOTIDE SEQUENCE [LARGE SCALE GENOMIC DNA]</scope>
    <source>
        <strain evidence="10">Sse05_10M</strain>
    </source>
</reference>
<dbReference type="EMBL" id="JAGKHQ010000013">
    <property type="protein sequence ID" value="KAG7500939.1"/>
    <property type="molecule type" value="Genomic_DNA"/>
</dbReference>
<proteinExistence type="predicted"/>
<feature type="region of interest" description="Disordered" evidence="7">
    <location>
        <begin position="231"/>
        <end position="251"/>
    </location>
</feature>
<evidence type="ECO:0000313" key="9">
    <source>
        <dbReference type="EMBL" id="KAG7500937.1"/>
    </source>
</evidence>
<evidence type="ECO:0000256" key="4">
    <source>
        <dbReference type="ARBA" id="ARBA00022833"/>
    </source>
</evidence>
<feature type="compositionally biased region" description="Acidic residues" evidence="7">
    <location>
        <begin position="231"/>
        <end position="242"/>
    </location>
</feature>
<keyword evidence="5" id="KW-0539">Nucleus</keyword>
<name>A0AAV6R6B3_SOLSE</name>
<evidence type="ECO:0000256" key="7">
    <source>
        <dbReference type="SAM" id="MobiDB-lite"/>
    </source>
</evidence>
<dbReference type="SMART" id="SM00355">
    <property type="entry name" value="ZnF_C2H2"/>
    <property type="match status" value="6"/>
</dbReference>
<dbReference type="AlphaFoldDB" id="A0AAV6R6B3"/>
<sequence>MEMLKIEQVIVGSEVKSTSTEIKSEPVVIPLQPNHQHEGLQCFQCLITFSDFKAKERHMKKTHREQYKNHLQQVNTLFTCYRCDKCFSSSEELSEHQATHISGEKPFLCIYCQKSFHTFTEVNKHRGNECKERQYPCRDCVAVFPSRPRLRRHRKAVHLELPEEPDEIYTYQCYKCCRGFQTEEQLLQHLERFPNDVDCETKLPGKKRGRKPKNTAQGGVVDVKKIKQEEETGEFEGYDESPTEGCHSKEKQTQLKIPCPETACDLEFPSVAALRAHKREKHGPPCKT</sequence>
<dbReference type="PROSITE" id="PS50157">
    <property type="entry name" value="ZINC_FINGER_C2H2_2"/>
    <property type="match status" value="2"/>
</dbReference>
<evidence type="ECO:0000313" key="11">
    <source>
        <dbReference type="Proteomes" id="UP000693946"/>
    </source>
</evidence>
<dbReference type="EMBL" id="JAGKHQ010000013">
    <property type="protein sequence ID" value="KAG7500938.1"/>
    <property type="molecule type" value="Genomic_DNA"/>
</dbReference>
<accession>A0AAV6R6B3</accession>
<dbReference type="GO" id="GO:0005634">
    <property type="term" value="C:nucleus"/>
    <property type="evidence" value="ECO:0007669"/>
    <property type="project" value="TreeGrafter"/>
</dbReference>
<dbReference type="InterPro" id="IPR013087">
    <property type="entry name" value="Znf_C2H2_type"/>
</dbReference>
<dbReference type="Pfam" id="PF00096">
    <property type="entry name" value="zf-C2H2"/>
    <property type="match status" value="1"/>
</dbReference>
<protein>
    <submittedName>
        <fullName evidence="9">Zinc finger 34-like isoform X1</fullName>
    </submittedName>
</protein>
<evidence type="ECO:0000256" key="3">
    <source>
        <dbReference type="ARBA" id="ARBA00022771"/>
    </source>
</evidence>
<evidence type="ECO:0000256" key="1">
    <source>
        <dbReference type="ARBA" id="ARBA00022723"/>
    </source>
</evidence>
<evidence type="ECO:0000256" key="5">
    <source>
        <dbReference type="ARBA" id="ARBA00023242"/>
    </source>
</evidence>
<dbReference type="GO" id="GO:0000981">
    <property type="term" value="F:DNA-binding transcription factor activity, RNA polymerase II-specific"/>
    <property type="evidence" value="ECO:0007669"/>
    <property type="project" value="TreeGrafter"/>
</dbReference>
<dbReference type="EMBL" id="JAGKHQ010000013">
    <property type="protein sequence ID" value="KAG7500937.1"/>
    <property type="molecule type" value="Genomic_DNA"/>
</dbReference>
<feature type="domain" description="C2H2-type" evidence="8">
    <location>
        <begin position="78"/>
        <end position="106"/>
    </location>
</feature>
<dbReference type="PANTHER" id="PTHR24394:SF44">
    <property type="entry name" value="ZINC FINGER PROTEIN 271-LIKE"/>
    <property type="match status" value="1"/>
</dbReference>
<keyword evidence="2" id="KW-0677">Repeat</keyword>
<keyword evidence="3 6" id="KW-0863">Zinc-finger</keyword>
<keyword evidence="11" id="KW-1185">Reference proteome</keyword>
<comment type="caution">
    <text evidence="10">The sequence shown here is derived from an EMBL/GenBank/DDBJ whole genome shotgun (WGS) entry which is preliminary data.</text>
</comment>
<feature type="domain" description="C2H2-type" evidence="8">
    <location>
        <begin position="135"/>
        <end position="158"/>
    </location>
</feature>
<reference evidence="10" key="2">
    <citation type="submission" date="2021-03" db="EMBL/GenBank/DDBJ databases">
        <authorList>
            <person name="Guerrero-Cozar I."/>
            <person name="Gomez-Garrido J."/>
            <person name="Berbel C."/>
            <person name="Martinez-Blanch J.F."/>
            <person name="Alioto T."/>
            <person name="Claros M.G."/>
            <person name="Gagnaire P.A."/>
            <person name="Manchado M."/>
        </authorList>
    </citation>
    <scope>NUCLEOTIDE SEQUENCE</scope>
    <source>
        <strain evidence="10">Sse05_10M</strain>
        <tissue evidence="10">Blood</tissue>
    </source>
</reference>
<evidence type="ECO:0000313" key="10">
    <source>
        <dbReference type="EMBL" id="KAG7500939.1"/>
    </source>
</evidence>